<evidence type="ECO:0000313" key="2">
    <source>
        <dbReference type="EMBL" id="PSN62750.1"/>
    </source>
</evidence>
<dbReference type="EMBL" id="KZ678141">
    <property type="protein sequence ID" value="PSN62750.1"/>
    <property type="molecule type" value="Genomic_DNA"/>
</dbReference>
<feature type="non-terminal residue" evidence="2">
    <location>
        <position position="1"/>
    </location>
</feature>
<feature type="region of interest" description="Disordered" evidence="1">
    <location>
        <begin position="80"/>
        <end position="156"/>
    </location>
</feature>
<dbReference type="Proteomes" id="UP000240883">
    <property type="component" value="Unassembled WGS sequence"/>
</dbReference>
<gene>
    <name evidence="2" type="ORF">BS50DRAFT_649958</name>
</gene>
<dbReference type="AlphaFoldDB" id="A0A2T2NBK6"/>
<reference evidence="2 3" key="1">
    <citation type="journal article" date="2018" name="Front. Microbiol.">
        <title>Genome-Wide Analysis of Corynespora cassiicola Leaf Fall Disease Putative Effectors.</title>
        <authorList>
            <person name="Lopez D."/>
            <person name="Ribeiro S."/>
            <person name="Label P."/>
            <person name="Fumanal B."/>
            <person name="Venisse J.S."/>
            <person name="Kohler A."/>
            <person name="de Oliveira R.R."/>
            <person name="Labutti K."/>
            <person name="Lipzen A."/>
            <person name="Lail K."/>
            <person name="Bauer D."/>
            <person name="Ohm R.A."/>
            <person name="Barry K.W."/>
            <person name="Spatafora J."/>
            <person name="Grigoriev I.V."/>
            <person name="Martin F.M."/>
            <person name="Pujade-Renaud V."/>
        </authorList>
    </citation>
    <scope>NUCLEOTIDE SEQUENCE [LARGE SCALE GENOMIC DNA]</scope>
    <source>
        <strain evidence="2 3">Philippines</strain>
    </source>
</reference>
<evidence type="ECO:0000256" key="1">
    <source>
        <dbReference type="SAM" id="MobiDB-lite"/>
    </source>
</evidence>
<keyword evidence="3" id="KW-1185">Reference proteome</keyword>
<organism evidence="2 3">
    <name type="scientific">Corynespora cassiicola Philippines</name>
    <dbReference type="NCBI Taxonomy" id="1448308"/>
    <lineage>
        <taxon>Eukaryota</taxon>
        <taxon>Fungi</taxon>
        <taxon>Dikarya</taxon>
        <taxon>Ascomycota</taxon>
        <taxon>Pezizomycotina</taxon>
        <taxon>Dothideomycetes</taxon>
        <taxon>Pleosporomycetidae</taxon>
        <taxon>Pleosporales</taxon>
        <taxon>Corynesporascaceae</taxon>
        <taxon>Corynespora</taxon>
    </lineage>
</organism>
<name>A0A2T2NBK6_CORCC</name>
<proteinExistence type="predicted"/>
<feature type="compositionally biased region" description="Low complexity" evidence="1">
    <location>
        <begin position="114"/>
        <end position="128"/>
    </location>
</feature>
<evidence type="ECO:0000313" key="3">
    <source>
        <dbReference type="Proteomes" id="UP000240883"/>
    </source>
</evidence>
<sequence length="210" mass="22449">GASSIFPYSLNRTPIPLQQPTTIQPSLPNISFQPESSQIPPPTQITMPLLGKSQWASTAKEIITPTSSRPSVGLTQSRWATTTKDPRVNVPLAEPTPLPNSKPVARYNEASPSTTTTTTTTAAAAKTTGLGKSKWASGTPPSPKTLRGARSETKVDDGFQRPQDHVVLLREKGICARCLLPGHGPSDREAPCKGTKMKPITIEVLMMASK</sequence>
<protein>
    <submittedName>
        <fullName evidence="2">Uncharacterized protein</fullName>
    </submittedName>
</protein>
<accession>A0A2T2NBK6</accession>